<dbReference type="GeneID" id="9615392"/>
<sequence length="133" mass="14766">MTGTRDPWRATDGLQEHRVRNRQSRPPFAAPASDTLEQIWLDAGDIAVVIVIIVIVIVIVIASMVDVRDYRRCQHARAPQSTNSSHAKRVVVPAVILTTYIRKFTSGLLTLSTYEAPSNPFYATGRVHPNTAD</sequence>
<reference evidence="3 4" key="1">
    <citation type="journal article" date="2010" name="Science">
        <title>Genomic analysis of organismal complexity in the multicellular green alga Volvox carteri.</title>
        <authorList>
            <person name="Prochnik S.E."/>
            <person name="Umen J."/>
            <person name="Nedelcu A.M."/>
            <person name="Hallmann A."/>
            <person name="Miller S.M."/>
            <person name="Nishii I."/>
            <person name="Ferris P."/>
            <person name="Kuo A."/>
            <person name="Mitros T."/>
            <person name="Fritz-Laylin L.K."/>
            <person name="Hellsten U."/>
            <person name="Chapman J."/>
            <person name="Simakov O."/>
            <person name="Rensing S.A."/>
            <person name="Terry A."/>
            <person name="Pangilinan J."/>
            <person name="Kapitonov V."/>
            <person name="Jurka J."/>
            <person name="Salamov A."/>
            <person name="Shapiro H."/>
            <person name="Schmutz J."/>
            <person name="Grimwood J."/>
            <person name="Lindquist E."/>
            <person name="Lucas S."/>
            <person name="Grigoriev I.V."/>
            <person name="Schmitt R."/>
            <person name="Kirk D."/>
            <person name="Rokhsar D.S."/>
        </authorList>
    </citation>
    <scope>NUCLEOTIDE SEQUENCE [LARGE SCALE GENOMIC DNA]</scope>
    <source>
        <strain evidence="4">f. Nagariensis / Eve</strain>
    </source>
</reference>
<keyword evidence="2" id="KW-1133">Transmembrane helix</keyword>
<dbReference type="RefSeq" id="XP_002951149.1">
    <property type="nucleotide sequence ID" value="XM_002951103.1"/>
</dbReference>
<dbReference type="Proteomes" id="UP000001058">
    <property type="component" value="Unassembled WGS sequence"/>
</dbReference>
<organism evidence="4">
    <name type="scientific">Volvox carteri f. nagariensis</name>
    <dbReference type="NCBI Taxonomy" id="3068"/>
    <lineage>
        <taxon>Eukaryota</taxon>
        <taxon>Viridiplantae</taxon>
        <taxon>Chlorophyta</taxon>
        <taxon>core chlorophytes</taxon>
        <taxon>Chlorophyceae</taxon>
        <taxon>CS clade</taxon>
        <taxon>Chlamydomonadales</taxon>
        <taxon>Volvocaceae</taxon>
        <taxon>Volvox</taxon>
    </lineage>
</organism>
<evidence type="ECO:0000256" key="1">
    <source>
        <dbReference type="SAM" id="MobiDB-lite"/>
    </source>
</evidence>
<dbReference type="KEGG" id="vcn:VOLCADRAFT_104999"/>
<feature type="compositionally biased region" description="Basic and acidic residues" evidence="1">
    <location>
        <begin position="1"/>
        <end position="18"/>
    </location>
</feature>
<name>D8TXP7_VOLCA</name>
<gene>
    <name evidence="3" type="ORF">VOLCADRAFT_104999</name>
</gene>
<dbReference type="EMBL" id="GL378343">
    <property type="protein sequence ID" value="EFJ47678.1"/>
    <property type="molecule type" value="Genomic_DNA"/>
</dbReference>
<evidence type="ECO:0000313" key="4">
    <source>
        <dbReference type="Proteomes" id="UP000001058"/>
    </source>
</evidence>
<feature type="region of interest" description="Disordered" evidence="1">
    <location>
        <begin position="1"/>
        <end position="29"/>
    </location>
</feature>
<dbReference type="InParanoid" id="D8TXP7"/>
<keyword evidence="2" id="KW-0812">Transmembrane</keyword>
<evidence type="ECO:0000256" key="2">
    <source>
        <dbReference type="SAM" id="Phobius"/>
    </source>
</evidence>
<proteinExistence type="predicted"/>
<evidence type="ECO:0000313" key="3">
    <source>
        <dbReference type="EMBL" id="EFJ47678.1"/>
    </source>
</evidence>
<protein>
    <submittedName>
        <fullName evidence="3">Uncharacterized protein</fullName>
    </submittedName>
</protein>
<dbReference type="AlphaFoldDB" id="D8TXP7"/>
<feature type="transmembrane region" description="Helical" evidence="2">
    <location>
        <begin position="46"/>
        <end position="67"/>
    </location>
</feature>
<accession>D8TXP7</accession>
<keyword evidence="2" id="KW-0472">Membrane</keyword>
<keyword evidence="4" id="KW-1185">Reference proteome</keyword>